<dbReference type="InterPro" id="IPR008333">
    <property type="entry name" value="Cbr1-like_FAD-bd_dom"/>
</dbReference>
<dbReference type="EMBL" id="ADVL01000304">
    <property type="protein sequence ID" value="EFH11920.1"/>
    <property type="molecule type" value="Genomic_DNA"/>
</dbReference>
<sequence>MNAPAPPAAYYAETVQFVHHWTDRLFTFRCTRDPAFRFQAGQFAMIGLMVEGKPLVRAYSMVSAPYEEQLEFLSIKVPDGPLTSRLQHIQVGDQVLIGRKAVGTLVPDSLLPGRTLWMFGTGTGLAPFMALVKDPEVYDRFERVVLVHGVRQVAELAYHDWLSQELPRHELLGELVRDKLLYYPTVTREPFHHQGRVNELLASGKLTADLGLPPFSVEQDRVMLCGSPEMLVSMKELLEGRGFTEGAGNRPGHYVVEKAFVEK</sequence>
<dbReference type="InterPro" id="IPR001709">
    <property type="entry name" value="Flavoprot_Pyr_Nucl_cyt_Rdtase"/>
</dbReference>
<dbReference type="Gene3D" id="3.40.50.80">
    <property type="entry name" value="Nucleotide-binding domain of ferredoxin-NADP reductase (FNR) module"/>
    <property type="match status" value="1"/>
</dbReference>
<comment type="caution">
    <text evidence="11">The sequence shown here is derived from an EMBL/GenBank/DDBJ whole genome shotgun (WGS) entry which is preliminary data.</text>
</comment>
<dbReference type="InterPro" id="IPR033892">
    <property type="entry name" value="FNR_bac"/>
</dbReference>
<dbReference type="InterPro" id="IPR001433">
    <property type="entry name" value="OxRdtase_FAD/NAD-bd"/>
</dbReference>
<keyword evidence="6" id="KW-0274">FAD</keyword>
<dbReference type="PANTHER" id="PTHR47878">
    <property type="entry name" value="OXIDOREDUCTASE FAD/NAD(P)-BINDING DOMAIN PROTEIN"/>
    <property type="match status" value="1"/>
</dbReference>
<evidence type="ECO:0000256" key="4">
    <source>
        <dbReference type="ARBA" id="ARBA00022630"/>
    </source>
</evidence>
<dbReference type="InterPro" id="IPR017927">
    <property type="entry name" value="FAD-bd_FR_type"/>
</dbReference>
<feature type="domain" description="FAD-binding FR-type" evidence="10">
    <location>
        <begin position="8"/>
        <end position="108"/>
    </location>
</feature>
<comment type="catalytic activity">
    <reaction evidence="9">
        <text>2 reduced [2Fe-2S]-[ferredoxin] + NADP(+) + H(+) = 2 oxidized [2Fe-2S]-[ferredoxin] + NADPH</text>
        <dbReference type="Rhea" id="RHEA:20125"/>
        <dbReference type="Rhea" id="RHEA-COMP:10000"/>
        <dbReference type="Rhea" id="RHEA-COMP:10001"/>
        <dbReference type="ChEBI" id="CHEBI:15378"/>
        <dbReference type="ChEBI" id="CHEBI:33737"/>
        <dbReference type="ChEBI" id="CHEBI:33738"/>
        <dbReference type="ChEBI" id="CHEBI:57783"/>
        <dbReference type="ChEBI" id="CHEBI:58349"/>
        <dbReference type="EC" id="1.18.1.2"/>
    </reaction>
</comment>
<evidence type="ECO:0000256" key="8">
    <source>
        <dbReference type="ARBA" id="ARBA00023002"/>
    </source>
</evidence>
<dbReference type="PRINTS" id="PR00371">
    <property type="entry name" value="FPNCR"/>
</dbReference>
<dbReference type="SUPFAM" id="SSF63380">
    <property type="entry name" value="Riboflavin synthase domain-like"/>
    <property type="match status" value="1"/>
</dbReference>
<dbReference type="Proteomes" id="UP000005324">
    <property type="component" value="Unassembled WGS sequence"/>
</dbReference>
<evidence type="ECO:0000256" key="3">
    <source>
        <dbReference type="ARBA" id="ARBA00013223"/>
    </source>
</evidence>
<dbReference type="InterPro" id="IPR039261">
    <property type="entry name" value="FNR_nucleotide-bd"/>
</dbReference>
<dbReference type="HOGENOM" id="CLU_003827_3_0_5"/>
<evidence type="ECO:0000256" key="2">
    <source>
        <dbReference type="ARBA" id="ARBA00008312"/>
    </source>
</evidence>
<keyword evidence="5" id="KW-0547">Nucleotide-binding</keyword>
<dbReference type="GO" id="GO:0004324">
    <property type="term" value="F:ferredoxin-NADP+ reductase activity"/>
    <property type="evidence" value="ECO:0007669"/>
    <property type="project" value="UniProtKB-EC"/>
</dbReference>
<dbReference type="SUPFAM" id="SSF52343">
    <property type="entry name" value="Ferredoxin reductase-like, C-terminal NADP-linked domain"/>
    <property type="match status" value="1"/>
</dbReference>
<keyword evidence="4" id="KW-0285">Flavoprotein</keyword>
<dbReference type="Gene3D" id="2.40.30.10">
    <property type="entry name" value="Translation factors"/>
    <property type="match status" value="1"/>
</dbReference>
<name>D5RLA1_9PROT</name>
<evidence type="ECO:0000313" key="11">
    <source>
        <dbReference type="EMBL" id="EFH11920.1"/>
    </source>
</evidence>
<evidence type="ECO:0000256" key="1">
    <source>
        <dbReference type="ARBA" id="ARBA00001974"/>
    </source>
</evidence>
<dbReference type="AlphaFoldDB" id="D5RLA1"/>
<proteinExistence type="inferred from homology"/>
<keyword evidence="8 11" id="KW-0560">Oxidoreductase</keyword>
<evidence type="ECO:0000259" key="10">
    <source>
        <dbReference type="PROSITE" id="PS51384"/>
    </source>
</evidence>
<keyword evidence="12" id="KW-1185">Reference proteome</keyword>
<dbReference type="GO" id="GO:0042167">
    <property type="term" value="P:heme catabolic process"/>
    <property type="evidence" value="ECO:0007669"/>
    <property type="project" value="TreeGrafter"/>
</dbReference>
<dbReference type="GO" id="GO:0034599">
    <property type="term" value="P:cellular response to oxidative stress"/>
    <property type="evidence" value="ECO:0007669"/>
    <property type="project" value="TreeGrafter"/>
</dbReference>
<organism evidence="11 12">
    <name type="scientific">Pseudoroseomonas cervicalis ATCC 49957</name>
    <dbReference type="NCBI Taxonomy" id="525371"/>
    <lineage>
        <taxon>Bacteria</taxon>
        <taxon>Pseudomonadati</taxon>
        <taxon>Pseudomonadota</taxon>
        <taxon>Alphaproteobacteria</taxon>
        <taxon>Acetobacterales</taxon>
        <taxon>Roseomonadaceae</taxon>
        <taxon>Roseomonas</taxon>
    </lineage>
</organism>
<dbReference type="InterPro" id="IPR017938">
    <property type="entry name" value="Riboflavin_synthase-like_b-brl"/>
</dbReference>
<evidence type="ECO:0000256" key="7">
    <source>
        <dbReference type="ARBA" id="ARBA00022857"/>
    </source>
</evidence>
<accession>D5RLA1</accession>
<evidence type="ECO:0000256" key="5">
    <source>
        <dbReference type="ARBA" id="ARBA00022741"/>
    </source>
</evidence>
<gene>
    <name evidence="11" type="primary">fpr</name>
    <name evidence="11" type="ORF">HMPREF0731_1862</name>
</gene>
<evidence type="ECO:0000313" key="12">
    <source>
        <dbReference type="Proteomes" id="UP000005324"/>
    </source>
</evidence>
<dbReference type="PROSITE" id="PS51384">
    <property type="entry name" value="FAD_FR"/>
    <property type="match status" value="1"/>
</dbReference>
<evidence type="ECO:0000256" key="6">
    <source>
        <dbReference type="ARBA" id="ARBA00022827"/>
    </source>
</evidence>
<dbReference type="Pfam" id="PF00175">
    <property type="entry name" value="NAD_binding_1"/>
    <property type="match status" value="1"/>
</dbReference>
<comment type="similarity">
    <text evidence="2">Belongs to the ferredoxin--NADP reductase type 1 family.</text>
</comment>
<evidence type="ECO:0000256" key="9">
    <source>
        <dbReference type="ARBA" id="ARBA00047776"/>
    </source>
</evidence>
<dbReference type="RefSeq" id="WP_007004279.1">
    <property type="nucleotide sequence ID" value="NZ_GG770779.1"/>
</dbReference>
<dbReference type="Pfam" id="PF00970">
    <property type="entry name" value="FAD_binding_6"/>
    <property type="match status" value="1"/>
</dbReference>
<protein>
    <recommendedName>
        <fullName evidence="3">ferredoxin--NADP(+) reductase</fullName>
        <ecNumber evidence="3">1.18.1.2</ecNumber>
    </recommendedName>
</protein>
<keyword evidence="7" id="KW-0521">NADP</keyword>
<comment type="cofactor">
    <cofactor evidence="1">
        <name>FAD</name>
        <dbReference type="ChEBI" id="CHEBI:57692"/>
    </cofactor>
</comment>
<dbReference type="CDD" id="cd06195">
    <property type="entry name" value="FNR1"/>
    <property type="match status" value="1"/>
</dbReference>
<dbReference type="OrthoDB" id="9784483at2"/>
<reference evidence="11 12" key="1">
    <citation type="submission" date="2010-04" db="EMBL/GenBank/DDBJ databases">
        <authorList>
            <person name="Qin X."/>
            <person name="Bachman B."/>
            <person name="Battles P."/>
            <person name="Bell A."/>
            <person name="Bess C."/>
            <person name="Bickham C."/>
            <person name="Chaboub L."/>
            <person name="Chen D."/>
            <person name="Coyle M."/>
            <person name="Deiros D.R."/>
            <person name="Dinh H."/>
            <person name="Forbes L."/>
            <person name="Fowler G."/>
            <person name="Francisco L."/>
            <person name="Fu Q."/>
            <person name="Gubbala S."/>
            <person name="Hale W."/>
            <person name="Han Y."/>
            <person name="Hemphill L."/>
            <person name="Highlander S.K."/>
            <person name="Hirani K."/>
            <person name="Hogues M."/>
            <person name="Jackson L."/>
            <person name="Jakkamsetti A."/>
            <person name="Javaid M."/>
            <person name="Jiang H."/>
            <person name="Korchina V."/>
            <person name="Kovar C."/>
            <person name="Lara F."/>
            <person name="Lee S."/>
            <person name="Mata R."/>
            <person name="Mathew T."/>
            <person name="Moen C."/>
            <person name="Morales K."/>
            <person name="Munidasa M."/>
            <person name="Nazareth L."/>
            <person name="Ngo R."/>
            <person name="Nguyen L."/>
            <person name="Okwuonu G."/>
            <person name="Ongeri F."/>
            <person name="Patil S."/>
            <person name="Petrosino J."/>
            <person name="Pham C."/>
            <person name="Pham P."/>
            <person name="Pu L.-L."/>
            <person name="Puazo M."/>
            <person name="Raj R."/>
            <person name="Reid J."/>
            <person name="Rouhana J."/>
            <person name="Saada N."/>
            <person name="Shang Y."/>
            <person name="Simmons D."/>
            <person name="Thornton R."/>
            <person name="Warren J."/>
            <person name="Weissenberger G."/>
            <person name="Zhang J."/>
            <person name="Zhang L."/>
            <person name="Zhou C."/>
            <person name="Zhu D."/>
            <person name="Muzny D."/>
            <person name="Worley K."/>
            <person name="Gibbs R."/>
        </authorList>
    </citation>
    <scope>NUCLEOTIDE SEQUENCE [LARGE SCALE GENOMIC DNA]</scope>
    <source>
        <strain evidence="11 12">ATCC 49957</strain>
    </source>
</reference>
<dbReference type="PANTHER" id="PTHR47878:SF1">
    <property type="entry name" value="FLAVODOXIN_FERREDOXIN--NADP REDUCTASE"/>
    <property type="match status" value="1"/>
</dbReference>
<dbReference type="InterPro" id="IPR051930">
    <property type="entry name" value="FNR_type-1"/>
</dbReference>
<dbReference type="EC" id="1.18.1.2" evidence="3"/>
<dbReference type="GO" id="GO:0000166">
    <property type="term" value="F:nucleotide binding"/>
    <property type="evidence" value="ECO:0007669"/>
    <property type="project" value="UniProtKB-KW"/>
</dbReference>